<evidence type="ECO:0000256" key="2">
    <source>
        <dbReference type="ARBA" id="ARBA00007923"/>
    </source>
</evidence>
<dbReference type="InterPro" id="IPR013583">
    <property type="entry name" value="MCTP_C"/>
</dbReference>
<feature type="domain" description="C2" evidence="9">
    <location>
        <begin position="30"/>
        <end position="151"/>
    </location>
</feature>
<sequence>MAKQNQNQNQKNKEDFSLKATTPNISAGRVISGDRLPTAYDLVEQMQFLFVRVVKAKDLPQNCASHSCNPYVEVKLGSFIGTTRCLEKTTTPQWNQVFAFAKERIQVLVLDIVVKNKDKGEPHESMGCVAFTISDIPKRVPPDSPLAPQWYKLVDQNGVKLKGELMVSVWMGTQADEGFSEAWHSDAAVACGENIAHTRSKVYISPRLWYLRVNVIQAQDLLLKSKSGNNNNSEIFIQGVLGNLALRSRSVKINTNTSPMWNEDLMFVVAEPFDDSLHVSIEQGSSNKHESLGSCVVPLKNVHQRIDATPPASVWYNLQKPKGKECEEEAKLKFSSKLNMRISFDGGYHVLDEATHRTSDVRPASKYLCKPSIGVLELGILNAVGLSPMKKENRTDAYCVAKYGPKWVRTRTIVDSLSPKWNEQYTWEVYDPCTVITIVVFDNGNLHGGKKAEGGKKGEGAVDKRIGKVRIRLSTLESDRIYTHSYPLINLHTQGAKKMGEVQLAVRFSCPSLLNVLQTYAQPLLPKMHYTSPLSILQLDNLRHQAAAITILRFKRAEPPLSKEVVEYMLDMGANVWSMRRGRAQFYRIAGLLHVLFSVAKHFEEIHAWKSSITTVFSYFMFLFVIFFPRIVLPSTFSFLLLVGIWRYRTRPRHPSHMDMKLSQAEAATIEELEEEFDPFPSKFNGDNLRKRYDRLRGIAGRVLEVMADLATQGERVQSLLSWRDPRATALFVIFCFVAIIVTYFVPFRIVVLIYVTYLLRPPRFRFDMPAVPHNFLRRMPAKSDAML</sequence>
<comment type="caution">
    <text evidence="10">The sequence shown here is derived from an EMBL/GenBank/DDBJ whole genome shotgun (WGS) entry which is preliminary data.</text>
</comment>
<dbReference type="GO" id="GO:0016020">
    <property type="term" value="C:membrane"/>
    <property type="evidence" value="ECO:0007669"/>
    <property type="project" value="UniProtKB-SubCell"/>
</dbReference>
<dbReference type="OrthoDB" id="5973539at2759"/>
<proteinExistence type="inferred from homology"/>
<keyword evidence="11" id="KW-1185">Reference proteome</keyword>
<evidence type="ECO:0000256" key="8">
    <source>
        <dbReference type="SAM" id="Phobius"/>
    </source>
</evidence>
<evidence type="ECO:0000313" key="10">
    <source>
        <dbReference type="EMBL" id="RDY08320.1"/>
    </source>
</evidence>
<keyword evidence="6 8" id="KW-1133">Transmembrane helix</keyword>
<comment type="similarity">
    <text evidence="2">Belongs to the MCTP family.</text>
</comment>
<feature type="transmembrane region" description="Helical" evidence="8">
    <location>
        <begin position="730"/>
        <end position="760"/>
    </location>
</feature>
<evidence type="ECO:0000256" key="5">
    <source>
        <dbReference type="ARBA" id="ARBA00022837"/>
    </source>
</evidence>
<accession>A0A371HZW2</accession>
<dbReference type="PROSITE" id="PS50004">
    <property type="entry name" value="C2"/>
    <property type="match status" value="3"/>
</dbReference>
<dbReference type="EMBL" id="QJKJ01001298">
    <property type="protein sequence ID" value="RDY08320.1"/>
    <property type="molecule type" value="Genomic_DNA"/>
</dbReference>
<feature type="non-terminal residue" evidence="10">
    <location>
        <position position="1"/>
    </location>
</feature>
<dbReference type="STRING" id="157652.A0A371HZW2"/>
<keyword evidence="4" id="KW-0677">Repeat</keyword>
<gene>
    <name evidence="10" type="primary">FTIP1</name>
    <name evidence="10" type="ORF">CR513_07459</name>
</gene>
<dbReference type="CDD" id="cd08379">
    <property type="entry name" value="C2D_MCTP_PRT_plant"/>
    <property type="match status" value="1"/>
</dbReference>
<dbReference type="AlphaFoldDB" id="A0A371HZW2"/>
<dbReference type="FunFam" id="2.60.40.150:FF:000090">
    <property type="entry name" value="C2 domain-containing protein"/>
    <property type="match status" value="1"/>
</dbReference>
<evidence type="ECO:0000256" key="1">
    <source>
        <dbReference type="ARBA" id="ARBA00004141"/>
    </source>
</evidence>
<dbReference type="Gene3D" id="2.60.40.150">
    <property type="entry name" value="C2 domain"/>
    <property type="match status" value="3"/>
</dbReference>
<feature type="domain" description="C2" evidence="9">
    <location>
        <begin position="198"/>
        <end position="316"/>
    </location>
</feature>
<keyword evidence="3 8" id="KW-0812">Transmembrane</keyword>
<dbReference type="SUPFAM" id="SSF49562">
    <property type="entry name" value="C2 domain (Calcium/lipid-binding domain, CaLB)"/>
    <property type="match status" value="3"/>
</dbReference>
<evidence type="ECO:0000256" key="4">
    <source>
        <dbReference type="ARBA" id="ARBA00022737"/>
    </source>
</evidence>
<feature type="domain" description="C2" evidence="9">
    <location>
        <begin position="357"/>
        <end position="486"/>
    </location>
</feature>
<dbReference type="Pfam" id="PF00168">
    <property type="entry name" value="C2"/>
    <property type="match status" value="3"/>
</dbReference>
<evidence type="ECO:0000313" key="11">
    <source>
        <dbReference type="Proteomes" id="UP000257109"/>
    </source>
</evidence>
<dbReference type="InterPro" id="IPR047255">
    <property type="entry name" value="C2D_MCTP_PRT_plant"/>
</dbReference>
<protein>
    <submittedName>
        <fullName evidence="10">FT-interacting protein 1</fullName>
    </submittedName>
</protein>
<keyword evidence="7 8" id="KW-0472">Membrane</keyword>
<dbReference type="SMART" id="SM00239">
    <property type="entry name" value="C2"/>
    <property type="match status" value="3"/>
</dbReference>
<evidence type="ECO:0000256" key="3">
    <source>
        <dbReference type="ARBA" id="ARBA00022692"/>
    </source>
</evidence>
<name>A0A371HZW2_MUCPR</name>
<dbReference type="InterPro" id="IPR047259">
    <property type="entry name" value="QUIRKY-like"/>
</dbReference>
<dbReference type="InterPro" id="IPR047257">
    <property type="entry name" value="C2B_MCTP_PRT_plant"/>
</dbReference>
<comment type="subcellular location">
    <subcellularLocation>
        <location evidence="1">Membrane</location>
        <topology evidence="1">Multi-pass membrane protein</topology>
    </subcellularLocation>
</comment>
<dbReference type="InterPro" id="IPR000008">
    <property type="entry name" value="C2_dom"/>
</dbReference>
<dbReference type="PANTHER" id="PTHR31425:SF41">
    <property type="entry name" value="ANTHRANILATE PHOSPHORIBOSYLTRANSFERASE-LIKE PROTEIN"/>
    <property type="match status" value="1"/>
</dbReference>
<evidence type="ECO:0000259" key="9">
    <source>
        <dbReference type="PROSITE" id="PS50004"/>
    </source>
</evidence>
<reference evidence="10" key="1">
    <citation type="submission" date="2018-05" db="EMBL/GenBank/DDBJ databases">
        <title>Draft genome of Mucuna pruriens seed.</title>
        <authorList>
            <person name="Nnadi N.E."/>
            <person name="Vos R."/>
            <person name="Hasami M.H."/>
            <person name="Devisetty U.K."/>
            <person name="Aguiy J.C."/>
        </authorList>
    </citation>
    <scope>NUCLEOTIDE SEQUENCE [LARGE SCALE GENOMIC DNA]</scope>
    <source>
        <strain evidence="10">JCA_2017</strain>
    </source>
</reference>
<dbReference type="Pfam" id="PF08372">
    <property type="entry name" value="PRT_C"/>
    <property type="match status" value="1"/>
</dbReference>
<dbReference type="Proteomes" id="UP000257109">
    <property type="component" value="Unassembled WGS sequence"/>
</dbReference>
<evidence type="ECO:0000256" key="6">
    <source>
        <dbReference type="ARBA" id="ARBA00022989"/>
    </source>
</evidence>
<feature type="transmembrane region" description="Helical" evidence="8">
    <location>
        <begin position="619"/>
        <end position="646"/>
    </location>
</feature>
<dbReference type="InterPro" id="IPR035892">
    <property type="entry name" value="C2_domain_sf"/>
</dbReference>
<evidence type="ECO:0000256" key="7">
    <source>
        <dbReference type="ARBA" id="ARBA00023136"/>
    </source>
</evidence>
<organism evidence="10 11">
    <name type="scientific">Mucuna pruriens</name>
    <name type="common">Velvet bean</name>
    <name type="synonym">Dolichos pruriens</name>
    <dbReference type="NCBI Taxonomy" id="157652"/>
    <lineage>
        <taxon>Eukaryota</taxon>
        <taxon>Viridiplantae</taxon>
        <taxon>Streptophyta</taxon>
        <taxon>Embryophyta</taxon>
        <taxon>Tracheophyta</taxon>
        <taxon>Spermatophyta</taxon>
        <taxon>Magnoliopsida</taxon>
        <taxon>eudicotyledons</taxon>
        <taxon>Gunneridae</taxon>
        <taxon>Pentapetalae</taxon>
        <taxon>rosids</taxon>
        <taxon>fabids</taxon>
        <taxon>Fabales</taxon>
        <taxon>Fabaceae</taxon>
        <taxon>Papilionoideae</taxon>
        <taxon>50 kb inversion clade</taxon>
        <taxon>NPAAA clade</taxon>
        <taxon>indigoferoid/millettioid clade</taxon>
        <taxon>Phaseoleae</taxon>
        <taxon>Mucuna</taxon>
    </lineage>
</organism>
<dbReference type="PANTHER" id="PTHR31425">
    <property type="entry name" value="PHOSPHORIBOSYLANTHRANILATE TRANSFERASE ISOFORM 1"/>
    <property type="match status" value="1"/>
</dbReference>
<dbReference type="CDD" id="cd08378">
    <property type="entry name" value="C2B_MCTP_PRT_plant"/>
    <property type="match status" value="1"/>
</dbReference>
<keyword evidence="5" id="KW-0106">Calcium</keyword>